<reference evidence="1" key="1">
    <citation type="journal article" date="2013" name="Nat. Commun.">
        <title>Whole-genome sequencing of Oryza brachyantha reveals mechanisms underlying Oryza genome evolution.</title>
        <authorList>
            <person name="Chen J."/>
            <person name="Huang Q."/>
            <person name="Gao D."/>
            <person name="Wang J."/>
            <person name="Lang Y."/>
            <person name="Liu T."/>
            <person name="Li B."/>
            <person name="Bai Z."/>
            <person name="Luis Goicoechea J."/>
            <person name="Liang C."/>
            <person name="Chen C."/>
            <person name="Zhang W."/>
            <person name="Sun S."/>
            <person name="Liao Y."/>
            <person name="Zhang X."/>
            <person name="Yang L."/>
            <person name="Song C."/>
            <person name="Wang M."/>
            <person name="Shi J."/>
            <person name="Liu G."/>
            <person name="Liu J."/>
            <person name="Zhou H."/>
            <person name="Zhou W."/>
            <person name="Yu Q."/>
            <person name="An N."/>
            <person name="Chen Y."/>
            <person name="Cai Q."/>
            <person name="Wang B."/>
            <person name="Liu B."/>
            <person name="Min J."/>
            <person name="Huang Y."/>
            <person name="Wu H."/>
            <person name="Li Z."/>
            <person name="Zhang Y."/>
            <person name="Yin Y."/>
            <person name="Song W."/>
            <person name="Jiang J."/>
            <person name="Jackson S.A."/>
            <person name="Wing R.A."/>
            <person name="Wang J."/>
            <person name="Chen M."/>
        </authorList>
    </citation>
    <scope>NUCLEOTIDE SEQUENCE [LARGE SCALE GENOMIC DNA]</scope>
    <source>
        <strain evidence="1">cv. IRGC 101232</strain>
    </source>
</reference>
<keyword evidence="2" id="KW-1185">Reference proteome</keyword>
<sequence length="98" mass="10928">MGWMSADRLVCFRSSICILQRGGTAISRFSCTPTRIQVGNLVDYGCTVPMGLTDRGENRRGKTTLSRRLVGVTWRDNLATPFSVAWQQDNAAVLSRQF</sequence>
<evidence type="ECO:0000313" key="2">
    <source>
        <dbReference type="Proteomes" id="UP000006038"/>
    </source>
</evidence>
<proteinExistence type="predicted"/>
<dbReference type="HOGENOM" id="CLU_2337014_0_0_1"/>
<dbReference type="Proteomes" id="UP000006038">
    <property type="component" value="Chromosome 3"/>
</dbReference>
<dbReference type="AlphaFoldDB" id="J3LTC7"/>
<dbReference type="Gramene" id="OB03G43030.1">
    <property type="protein sequence ID" value="OB03G43030.1"/>
    <property type="gene ID" value="OB03G43030"/>
</dbReference>
<organism evidence="1">
    <name type="scientific">Oryza brachyantha</name>
    <name type="common">malo sina</name>
    <dbReference type="NCBI Taxonomy" id="4533"/>
    <lineage>
        <taxon>Eukaryota</taxon>
        <taxon>Viridiplantae</taxon>
        <taxon>Streptophyta</taxon>
        <taxon>Embryophyta</taxon>
        <taxon>Tracheophyta</taxon>
        <taxon>Spermatophyta</taxon>
        <taxon>Magnoliopsida</taxon>
        <taxon>Liliopsida</taxon>
        <taxon>Poales</taxon>
        <taxon>Poaceae</taxon>
        <taxon>BOP clade</taxon>
        <taxon>Oryzoideae</taxon>
        <taxon>Oryzeae</taxon>
        <taxon>Oryzinae</taxon>
        <taxon>Oryza</taxon>
    </lineage>
</organism>
<evidence type="ECO:0000313" key="1">
    <source>
        <dbReference type="EnsemblPlants" id="OB03G43030.1"/>
    </source>
</evidence>
<accession>J3LTC7</accession>
<reference evidence="1" key="2">
    <citation type="submission" date="2013-04" db="UniProtKB">
        <authorList>
            <consortium name="EnsemblPlants"/>
        </authorList>
    </citation>
    <scope>IDENTIFICATION</scope>
</reference>
<dbReference type="EnsemblPlants" id="OB03G43030.1">
    <property type="protein sequence ID" value="OB03G43030.1"/>
    <property type="gene ID" value="OB03G43030"/>
</dbReference>
<protein>
    <submittedName>
        <fullName evidence="1">Uncharacterized protein</fullName>
    </submittedName>
</protein>
<name>J3LTC7_ORYBR</name>